<dbReference type="EMBL" id="DS480416">
    <property type="protein sequence ID" value="EDO16803.1"/>
    <property type="molecule type" value="Genomic_DNA"/>
</dbReference>
<protein>
    <recommendedName>
        <fullName evidence="1">DUF4484 domain-containing protein</fullName>
    </recommendedName>
</protein>
<feature type="domain" description="DUF4484" evidence="1">
    <location>
        <begin position="473"/>
        <end position="522"/>
    </location>
</feature>
<dbReference type="OMA" id="GYTIVWK"/>
<dbReference type="RefSeq" id="XP_001644661.1">
    <property type="nucleotide sequence ID" value="XM_001644611.1"/>
</dbReference>
<dbReference type="GeneID" id="5544976"/>
<dbReference type="eggNOG" id="KOG4704">
    <property type="taxonomic scope" value="Eukaryota"/>
</dbReference>
<dbReference type="Proteomes" id="UP000000267">
    <property type="component" value="Unassembled WGS sequence"/>
</dbReference>
<dbReference type="Pfam" id="PF09804">
    <property type="entry name" value="DENND11"/>
    <property type="match status" value="1"/>
</dbReference>
<name>A7TLL1_VANPO</name>
<dbReference type="InParanoid" id="A7TLL1"/>
<dbReference type="OrthoDB" id="2152680at2759"/>
<reference evidence="2 3" key="1">
    <citation type="journal article" date="2007" name="Proc. Natl. Acad. Sci. U.S.A.">
        <title>Independent sorting-out of thousands of duplicated gene pairs in two yeast species descended from a whole-genome duplication.</title>
        <authorList>
            <person name="Scannell D.R."/>
            <person name="Frank A.C."/>
            <person name="Conant G.C."/>
            <person name="Byrne K.P."/>
            <person name="Woolfit M."/>
            <person name="Wolfe K.H."/>
        </authorList>
    </citation>
    <scope>NUCLEOTIDE SEQUENCE [LARGE SCALE GENOMIC DNA]</scope>
    <source>
        <strain evidence="3">ATCC 22028 / DSM 70294 / BCRC 21397 / CBS 2163 / NBRC 10782 / NRRL Y-8283 / UCD 57-17</strain>
    </source>
</reference>
<gene>
    <name evidence="2" type="ORF">Kpol_1056p3</name>
</gene>
<proteinExistence type="predicted"/>
<dbReference type="PANTHER" id="PTHR28153:SF1">
    <property type="entry name" value="DUF4484 DOMAIN-CONTAINING PROTEIN"/>
    <property type="match status" value="1"/>
</dbReference>
<dbReference type="PANTHER" id="PTHR28153">
    <property type="entry name" value="PROTEIN, PUTATIVE-RELATED"/>
    <property type="match status" value="1"/>
</dbReference>
<dbReference type="Pfam" id="PF14831">
    <property type="entry name" value="DUF4484"/>
    <property type="match status" value="1"/>
</dbReference>
<organism evidence="3">
    <name type="scientific">Vanderwaltozyma polyspora (strain ATCC 22028 / DSM 70294 / BCRC 21397 / CBS 2163 / NBRC 10782 / NRRL Y-8283 / UCD 57-17)</name>
    <name type="common">Kluyveromyces polysporus</name>
    <dbReference type="NCBI Taxonomy" id="436907"/>
    <lineage>
        <taxon>Eukaryota</taxon>
        <taxon>Fungi</taxon>
        <taxon>Dikarya</taxon>
        <taxon>Ascomycota</taxon>
        <taxon>Saccharomycotina</taxon>
        <taxon>Saccharomycetes</taxon>
        <taxon>Saccharomycetales</taxon>
        <taxon>Saccharomycetaceae</taxon>
        <taxon>Vanderwaltozyma</taxon>
    </lineage>
</organism>
<dbReference type="GO" id="GO:0005811">
    <property type="term" value="C:lipid droplet"/>
    <property type="evidence" value="ECO:0007669"/>
    <property type="project" value="EnsemblFungi"/>
</dbReference>
<evidence type="ECO:0000259" key="1">
    <source>
        <dbReference type="Pfam" id="PF14831"/>
    </source>
</evidence>
<dbReference type="AlphaFoldDB" id="A7TLL1"/>
<dbReference type="FunCoup" id="A7TLL1">
    <property type="interactions" value="41"/>
</dbReference>
<evidence type="ECO:0000313" key="2">
    <source>
        <dbReference type="EMBL" id="EDO16803.1"/>
    </source>
</evidence>
<dbReference type="InterPro" id="IPR018626">
    <property type="entry name" value="LCHN/Anr2"/>
</dbReference>
<dbReference type="InterPro" id="IPR028115">
    <property type="entry name" value="DUF4484"/>
</dbReference>
<dbReference type="InterPro" id="IPR053056">
    <property type="entry name" value="Lipid_Metab_Assoc_Protein"/>
</dbReference>
<sequence>MDYNDVSSRFDFMKSTTRFPISCIFLSQFDMKRGNVIVWSKLNENCNINLQGTEFKSLPSGVHEVSDDVINFILPKEETSSHDHYYGVAYYRQNGQEIVKKGKQVDRNEVKMYALGILIDPNLSLKCYPDDEIFSSRHHKYISCNEYVGDLKKLLSDWLQNEKYDDFSTFESFYNTNKKTIVKADDGSSGSKTIRSSELTDDIEDTPVPIANINNKLLMLEHLPFWIKKIGPLIFPLWKSCLLNEKILILNPLGGSFELCNSLVYCISLISLIHKKNMKAKDEYDDFISPLFTIGVNDIDFLNKVIKESGNSDYQMSSFVACTSDEVLAYRPELYDIMLKLPPNFMSNDNDTLPKLVRNDGEIIKATPHELEIYEKLMNIIMNEKISPSQRSKLEKLTEPVSWVQYLIDGFYLCTTAGYLKAAYRNKSTMSFTMFYENNDENETKLNVVLNLIKYFHFKTVMLLNQVQAMIESNECHNSSDVIHTSPVSLTEMDLDCFSEQDIDFVEKLISKRFKRNLVVNNGDYFRAAC</sequence>
<dbReference type="KEGG" id="vpo:Kpol_1056p3"/>
<evidence type="ECO:0000313" key="3">
    <source>
        <dbReference type="Proteomes" id="UP000000267"/>
    </source>
</evidence>
<dbReference type="PhylomeDB" id="A7TLL1"/>
<dbReference type="HOGENOM" id="CLU_019791_0_0_1"/>
<accession>A7TLL1</accession>
<keyword evidence="3" id="KW-1185">Reference proteome</keyword>